<dbReference type="PANTHER" id="PTHR12110:SF41">
    <property type="entry name" value="INOSOSE DEHYDRATASE"/>
    <property type="match status" value="1"/>
</dbReference>
<dbReference type="GO" id="GO:0016853">
    <property type="term" value="F:isomerase activity"/>
    <property type="evidence" value="ECO:0007669"/>
    <property type="project" value="UniProtKB-KW"/>
</dbReference>
<evidence type="ECO:0000259" key="2">
    <source>
        <dbReference type="Pfam" id="PF01261"/>
    </source>
</evidence>
<dbReference type="PROSITE" id="PS51318">
    <property type="entry name" value="TAT"/>
    <property type="match status" value="1"/>
</dbReference>
<gene>
    <name evidence="3" type="ORF">GC106_30570</name>
</gene>
<accession>A0ABX2F3L8</accession>
<dbReference type="Proteomes" id="UP000763557">
    <property type="component" value="Unassembled WGS sequence"/>
</dbReference>
<dbReference type="InterPro" id="IPR006311">
    <property type="entry name" value="TAT_signal"/>
</dbReference>
<evidence type="ECO:0000313" key="3">
    <source>
        <dbReference type="EMBL" id="NRN65842.1"/>
    </source>
</evidence>
<dbReference type="Gene3D" id="3.20.20.150">
    <property type="entry name" value="Divalent-metal-dependent TIM barrel enzymes"/>
    <property type="match status" value="1"/>
</dbReference>
<dbReference type="SUPFAM" id="SSF51658">
    <property type="entry name" value="Xylose isomerase-like"/>
    <property type="match status" value="1"/>
</dbReference>
<dbReference type="PANTHER" id="PTHR12110">
    <property type="entry name" value="HYDROXYPYRUVATE ISOMERASE"/>
    <property type="match status" value="1"/>
</dbReference>
<dbReference type="InterPro" id="IPR013022">
    <property type="entry name" value="Xyl_isomerase-like_TIM-brl"/>
</dbReference>
<sequence>MTTSRRGLLRAAALGTTVLGFSAVAGGLQVPGVAAADDPPPHSVPLDHIGIQLYTVRSIMTINPQGTLNALGDMGYATVGVSGLYGHAPEKFRDMLDVGGVRAVLTHTSWDAMNANVQRELEIARILGVRFVVVPSLPASLRTVAGYTHAAAKFQEWGIRCRSAGMKFLFHNHDVDFLTVDGKVLFDILVEETDPRFVNFELDLYWVVKPGYDPVAYFERYPGRFPVFHVKDMAADGSFEDLGYGTIDFPRIFARYAQSGVREYVVEHDAPRDPLLTARRGQEYLAKVRF</sequence>
<feature type="signal peptide" evidence="1">
    <location>
        <begin position="1"/>
        <end position="36"/>
    </location>
</feature>
<dbReference type="InterPro" id="IPR050312">
    <property type="entry name" value="IolE/XylAMocC-like"/>
</dbReference>
<dbReference type="EMBL" id="JAAATY010000008">
    <property type="protein sequence ID" value="NRN65842.1"/>
    <property type="molecule type" value="Genomic_DNA"/>
</dbReference>
<feature type="chain" id="PRO_5045422042" evidence="1">
    <location>
        <begin position="37"/>
        <end position="290"/>
    </location>
</feature>
<reference evidence="3 4" key="1">
    <citation type="submission" date="2020-01" db="EMBL/GenBank/DDBJ databases">
        <title>Kibdelosporangium persica a novel Actinomycetes from a hot desert in Iran.</title>
        <authorList>
            <person name="Safaei N."/>
            <person name="Zaburannyi N."/>
            <person name="Mueller R."/>
            <person name="Wink J."/>
        </authorList>
    </citation>
    <scope>NUCLEOTIDE SEQUENCE [LARGE SCALE GENOMIC DNA]</scope>
    <source>
        <strain evidence="3 4">4NS15</strain>
    </source>
</reference>
<organism evidence="3 4">
    <name type="scientific">Kibdelosporangium persicum</name>
    <dbReference type="NCBI Taxonomy" id="2698649"/>
    <lineage>
        <taxon>Bacteria</taxon>
        <taxon>Bacillati</taxon>
        <taxon>Actinomycetota</taxon>
        <taxon>Actinomycetes</taxon>
        <taxon>Pseudonocardiales</taxon>
        <taxon>Pseudonocardiaceae</taxon>
        <taxon>Kibdelosporangium</taxon>
    </lineage>
</organism>
<keyword evidence="3" id="KW-0413">Isomerase</keyword>
<dbReference type="Pfam" id="PF01261">
    <property type="entry name" value="AP_endonuc_2"/>
    <property type="match status" value="1"/>
</dbReference>
<keyword evidence="1" id="KW-0732">Signal</keyword>
<evidence type="ECO:0000313" key="4">
    <source>
        <dbReference type="Proteomes" id="UP000763557"/>
    </source>
</evidence>
<feature type="domain" description="Xylose isomerase-like TIM barrel" evidence="2">
    <location>
        <begin position="114"/>
        <end position="287"/>
    </location>
</feature>
<evidence type="ECO:0000256" key="1">
    <source>
        <dbReference type="SAM" id="SignalP"/>
    </source>
</evidence>
<keyword evidence="4" id="KW-1185">Reference proteome</keyword>
<proteinExistence type="predicted"/>
<name>A0ABX2F3L8_9PSEU</name>
<dbReference type="InterPro" id="IPR036237">
    <property type="entry name" value="Xyl_isomerase-like_sf"/>
</dbReference>
<dbReference type="RefSeq" id="WP_173130736.1">
    <property type="nucleotide sequence ID" value="NZ_JAAATY010000008.1"/>
</dbReference>
<protein>
    <submittedName>
        <fullName evidence="3">Xylose isomerase domain protein TIM barrel</fullName>
    </submittedName>
</protein>
<comment type="caution">
    <text evidence="3">The sequence shown here is derived from an EMBL/GenBank/DDBJ whole genome shotgun (WGS) entry which is preliminary data.</text>
</comment>